<protein>
    <submittedName>
        <fullName evidence="11">Telomere zinc finger-associated protein-like</fullName>
    </submittedName>
</protein>
<dbReference type="InterPro" id="IPR041661">
    <property type="entry name" value="ZN622/Rei1/Reh1_Znf-C2H2"/>
</dbReference>
<evidence type="ECO:0000256" key="6">
    <source>
        <dbReference type="ARBA" id="ARBA00023125"/>
    </source>
</evidence>
<dbReference type="PROSITE" id="PS50157">
    <property type="entry name" value="ZINC_FINGER_C2H2_2"/>
    <property type="match status" value="3"/>
</dbReference>
<keyword evidence="3" id="KW-0677">Repeat</keyword>
<evidence type="ECO:0000259" key="10">
    <source>
        <dbReference type="PROSITE" id="PS50157"/>
    </source>
</evidence>
<dbReference type="AlphaFoldDB" id="A0A6P7FGR3"/>
<feature type="domain" description="C2H2-type" evidence="10">
    <location>
        <begin position="62"/>
        <end position="89"/>
    </location>
</feature>
<gene>
    <name evidence="11" type="primary">LOC114329253</name>
</gene>
<accession>A0A6P7FGR3</accession>
<dbReference type="PANTHER" id="PTHR24388">
    <property type="entry name" value="ZINC FINGER PROTEIN"/>
    <property type="match status" value="1"/>
</dbReference>
<feature type="domain" description="C2H2-type" evidence="10">
    <location>
        <begin position="140"/>
        <end position="167"/>
    </location>
</feature>
<dbReference type="SMART" id="SM00355">
    <property type="entry name" value="ZnF_C2H2"/>
    <property type="match status" value="5"/>
</dbReference>
<dbReference type="Pfam" id="PF00096">
    <property type="entry name" value="zf-C2H2"/>
    <property type="match status" value="2"/>
</dbReference>
<evidence type="ECO:0000256" key="7">
    <source>
        <dbReference type="ARBA" id="ARBA00023242"/>
    </source>
</evidence>
<dbReference type="FunFam" id="3.30.160.60:FF:000145">
    <property type="entry name" value="Zinc finger protein 574"/>
    <property type="match status" value="1"/>
</dbReference>
<name>A0A6P7FGR3_DIAVI</name>
<reference evidence="11" key="1">
    <citation type="submission" date="2025-08" db="UniProtKB">
        <authorList>
            <consortium name="RefSeq"/>
        </authorList>
    </citation>
    <scope>IDENTIFICATION</scope>
    <source>
        <tissue evidence="11">Whole insect</tissue>
    </source>
</reference>
<keyword evidence="5" id="KW-0862">Zinc</keyword>
<sequence length="204" mass="23748">MHFRCLNKRQFQCKLCIHACSSKGNLRSHIVHKHKLPISSAEVINYLDESLPFPTSGVVGSYECPNCNKRYRTKGNLNQHMNFRCLNKRQFRCKLCIHACSSKGNLRRHIVHKHKLPISSAEVINYLDESLSFPTSGGWHSCDICGKAYKIKRSLWRHKKYECGNIPAFECTFCEYRAKQKSHLDQHMRMHAKSCFDSILKQSF</sequence>
<evidence type="ECO:0000256" key="4">
    <source>
        <dbReference type="ARBA" id="ARBA00022771"/>
    </source>
</evidence>
<evidence type="ECO:0000256" key="8">
    <source>
        <dbReference type="ARBA" id="ARBA00037948"/>
    </source>
</evidence>
<keyword evidence="7" id="KW-0539">Nucleus</keyword>
<proteinExistence type="inferred from homology"/>
<comment type="subcellular location">
    <subcellularLocation>
        <location evidence="1">Nucleus</location>
    </subcellularLocation>
</comment>
<dbReference type="GO" id="GO:0008270">
    <property type="term" value="F:zinc ion binding"/>
    <property type="evidence" value="ECO:0007669"/>
    <property type="project" value="UniProtKB-KW"/>
</dbReference>
<dbReference type="GO" id="GO:0000978">
    <property type="term" value="F:RNA polymerase II cis-regulatory region sequence-specific DNA binding"/>
    <property type="evidence" value="ECO:0007669"/>
    <property type="project" value="TreeGrafter"/>
</dbReference>
<feature type="domain" description="C2H2-type" evidence="10">
    <location>
        <begin position="169"/>
        <end position="192"/>
    </location>
</feature>
<dbReference type="Pfam" id="PF12756">
    <property type="entry name" value="zf-C2H2_2"/>
    <property type="match status" value="1"/>
</dbReference>
<dbReference type="InterPro" id="IPR050527">
    <property type="entry name" value="Snail/Krueppel_Znf"/>
</dbReference>
<evidence type="ECO:0000313" key="11">
    <source>
        <dbReference type="RefSeq" id="XP_028134097.1"/>
    </source>
</evidence>
<evidence type="ECO:0000256" key="3">
    <source>
        <dbReference type="ARBA" id="ARBA00022737"/>
    </source>
</evidence>
<evidence type="ECO:0000256" key="5">
    <source>
        <dbReference type="ARBA" id="ARBA00022833"/>
    </source>
</evidence>
<dbReference type="InParanoid" id="A0A6P7FGR3"/>
<keyword evidence="4 9" id="KW-0863">Zinc-finger</keyword>
<dbReference type="PROSITE" id="PS00028">
    <property type="entry name" value="ZINC_FINGER_C2H2_1"/>
    <property type="match status" value="2"/>
</dbReference>
<dbReference type="SUPFAM" id="SSF57667">
    <property type="entry name" value="beta-beta-alpha zinc fingers"/>
    <property type="match status" value="3"/>
</dbReference>
<keyword evidence="6" id="KW-0238">DNA-binding</keyword>
<dbReference type="RefSeq" id="XP_028134097.1">
    <property type="nucleotide sequence ID" value="XM_028278296.1"/>
</dbReference>
<keyword evidence="2" id="KW-0479">Metal-binding</keyword>
<evidence type="ECO:0000256" key="9">
    <source>
        <dbReference type="PROSITE-ProRule" id="PRU00042"/>
    </source>
</evidence>
<dbReference type="GO" id="GO:0000981">
    <property type="term" value="F:DNA-binding transcription factor activity, RNA polymerase II-specific"/>
    <property type="evidence" value="ECO:0007669"/>
    <property type="project" value="TreeGrafter"/>
</dbReference>
<dbReference type="GO" id="GO:0005634">
    <property type="term" value="C:nucleus"/>
    <property type="evidence" value="ECO:0007669"/>
    <property type="project" value="UniProtKB-SubCell"/>
</dbReference>
<dbReference type="InterPro" id="IPR036236">
    <property type="entry name" value="Znf_C2H2_sf"/>
</dbReference>
<evidence type="ECO:0000256" key="1">
    <source>
        <dbReference type="ARBA" id="ARBA00004123"/>
    </source>
</evidence>
<comment type="similarity">
    <text evidence="8">Belongs to the snail C2H2-type zinc-finger protein family.</text>
</comment>
<evidence type="ECO:0000256" key="2">
    <source>
        <dbReference type="ARBA" id="ARBA00022723"/>
    </source>
</evidence>
<dbReference type="InterPro" id="IPR013087">
    <property type="entry name" value="Znf_C2H2_type"/>
</dbReference>
<dbReference type="FunFam" id="3.30.160.60:FF:000100">
    <property type="entry name" value="Zinc finger 45-like"/>
    <property type="match status" value="1"/>
</dbReference>
<dbReference type="Gene3D" id="3.30.160.60">
    <property type="entry name" value="Classic Zinc Finger"/>
    <property type="match status" value="3"/>
</dbReference>
<dbReference type="PANTHER" id="PTHR24388:SF54">
    <property type="entry name" value="PROTEIN ESCARGOT"/>
    <property type="match status" value="1"/>
</dbReference>
<organism evidence="11">
    <name type="scientific">Diabrotica virgifera virgifera</name>
    <name type="common">western corn rootworm</name>
    <dbReference type="NCBI Taxonomy" id="50390"/>
    <lineage>
        <taxon>Eukaryota</taxon>
        <taxon>Metazoa</taxon>
        <taxon>Ecdysozoa</taxon>
        <taxon>Arthropoda</taxon>
        <taxon>Hexapoda</taxon>
        <taxon>Insecta</taxon>
        <taxon>Pterygota</taxon>
        <taxon>Neoptera</taxon>
        <taxon>Endopterygota</taxon>
        <taxon>Coleoptera</taxon>
        <taxon>Polyphaga</taxon>
        <taxon>Cucujiformia</taxon>
        <taxon>Chrysomeloidea</taxon>
        <taxon>Chrysomelidae</taxon>
        <taxon>Galerucinae</taxon>
        <taxon>Diabroticina</taxon>
        <taxon>Diabroticites</taxon>
        <taxon>Diabrotica</taxon>
    </lineage>
</organism>